<evidence type="ECO:0000313" key="3">
    <source>
        <dbReference type="Proteomes" id="UP001148786"/>
    </source>
</evidence>
<name>A0A9W8JYC3_9AGAR</name>
<reference evidence="2" key="1">
    <citation type="submission" date="2022-07" db="EMBL/GenBank/DDBJ databases">
        <title>Genome Sequence of Agrocybe chaxingu.</title>
        <authorList>
            <person name="Buettner E."/>
        </authorList>
    </citation>
    <scope>NUCLEOTIDE SEQUENCE</scope>
    <source>
        <strain evidence="2">MP-N11</strain>
    </source>
</reference>
<sequence length="114" mass="12488">MHCCNSTSTGQAADTEVERSTPLKSLNMSREPIASGGIWMRRFSSSVLVTAFKRHLERPDSEDTKTMAVVTKSTGRHLVTPVTRSTNKHQPNFTATINTVHTVAAVPQALKPKI</sequence>
<evidence type="ECO:0000313" key="2">
    <source>
        <dbReference type="EMBL" id="KAJ3506937.1"/>
    </source>
</evidence>
<dbReference type="Proteomes" id="UP001148786">
    <property type="component" value="Unassembled WGS sequence"/>
</dbReference>
<comment type="caution">
    <text evidence="2">The sequence shown here is derived from an EMBL/GenBank/DDBJ whole genome shotgun (WGS) entry which is preliminary data.</text>
</comment>
<accession>A0A9W8JYC3</accession>
<organism evidence="2 3">
    <name type="scientific">Agrocybe chaxingu</name>
    <dbReference type="NCBI Taxonomy" id="84603"/>
    <lineage>
        <taxon>Eukaryota</taxon>
        <taxon>Fungi</taxon>
        <taxon>Dikarya</taxon>
        <taxon>Basidiomycota</taxon>
        <taxon>Agaricomycotina</taxon>
        <taxon>Agaricomycetes</taxon>
        <taxon>Agaricomycetidae</taxon>
        <taxon>Agaricales</taxon>
        <taxon>Agaricineae</taxon>
        <taxon>Strophariaceae</taxon>
        <taxon>Agrocybe</taxon>
    </lineage>
</organism>
<keyword evidence="3" id="KW-1185">Reference proteome</keyword>
<protein>
    <submittedName>
        <fullName evidence="2">Uncharacterized protein</fullName>
    </submittedName>
</protein>
<dbReference type="AlphaFoldDB" id="A0A9W8JYC3"/>
<evidence type="ECO:0000256" key="1">
    <source>
        <dbReference type="SAM" id="MobiDB-lite"/>
    </source>
</evidence>
<feature type="region of interest" description="Disordered" evidence="1">
    <location>
        <begin position="1"/>
        <end position="31"/>
    </location>
</feature>
<proteinExistence type="predicted"/>
<feature type="compositionally biased region" description="Polar residues" evidence="1">
    <location>
        <begin position="1"/>
        <end position="12"/>
    </location>
</feature>
<dbReference type="EMBL" id="JANKHO010000710">
    <property type="protein sequence ID" value="KAJ3506937.1"/>
    <property type="molecule type" value="Genomic_DNA"/>
</dbReference>
<gene>
    <name evidence="2" type="ORF">NLJ89_g6582</name>
</gene>